<evidence type="ECO:0000256" key="6">
    <source>
        <dbReference type="ARBA" id="ARBA00022729"/>
    </source>
</evidence>
<comment type="caution">
    <text evidence="13">The sequence shown here is derived from an EMBL/GenBank/DDBJ whole genome shotgun (WGS) entry which is preliminary data.</text>
</comment>
<keyword evidence="8" id="KW-0626">Porin</keyword>
<keyword evidence="3" id="KW-0813">Transport</keyword>
<dbReference type="Pfam" id="PF13609">
    <property type="entry name" value="Porin_4"/>
    <property type="match status" value="1"/>
</dbReference>
<proteinExistence type="predicted"/>
<dbReference type="InterPro" id="IPR033900">
    <property type="entry name" value="Gram_neg_porin_domain"/>
</dbReference>
<dbReference type="SUPFAM" id="SSF56935">
    <property type="entry name" value="Porins"/>
    <property type="match status" value="1"/>
</dbReference>
<evidence type="ECO:0000313" key="14">
    <source>
        <dbReference type="Proteomes" id="UP000095230"/>
    </source>
</evidence>
<keyword evidence="7" id="KW-0406">Ion transport</keyword>
<feature type="chain" id="PRO_5009178943" evidence="11">
    <location>
        <begin position="22"/>
        <end position="346"/>
    </location>
</feature>
<evidence type="ECO:0000256" key="3">
    <source>
        <dbReference type="ARBA" id="ARBA00022448"/>
    </source>
</evidence>
<dbReference type="GO" id="GO:0015288">
    <property type="term" value="F:porin activity"/>
    <property type="evidence" value="ECO:0007669"/>
    <property type="project" value="UniProtKB-KW"/>
</dbReference>
<evidence type="ECO:0000256" key="8">
    <source>
        <dbReference type="ARBA" id="ARBA00023114"/>
    </source>
</evidence>
<evidence type="ECO:0000256" key="5">
    <source>
        <dbReference type="ARBA" id="ARBA00022692"/>
    </source>
</evidence>
<evidence type="ECO:0000256" key="10">
    <source>
        <dbReference type="ARBA" id="ARBA00023237"/>
    </source>
</evidence>
<dbReference type="GO" id="GO:0009279">
    <property type="term" value="C:cell outer membrane"/>
    <property type="evidence" value="ECO:0007669"/>
    <property type="project" value="UniProtKB-SubCell"/>
</dbReference>
<keyword evidence="9" id="KW-0472">Membrane</keyword>
<evidence type="ECO:0000256" key="7">
    <source>
        <dbReference type="ARBA" id="ARBA00023065"/>
    </source>
</evidence>
<dbReference type="Proteomes" id="UP000095230">
    <property type="component" value="Unassembled WGS sequence"/>
</dbReference>
<dbReference type="PANTHER" id="PTHR34501">
    <property type="entry name" value="PROTEIN YDDL-RELATED"/>
    <property type="match status" value="1"/>
</dbReference>
<evidence type="ECO:0000313" key="13">
    <source>
        <dbReference type="EMBL" id="OEG72477.1"/>
    </source>
</evidence>
<protein>
    <submittedName>
        <fullName evidence="13">Porin</fullName>
    </submittedName>
</protein>
<evidence type="ECO:0000256" key="4">
    <source>
        <dbReference type="ARBA" id="ARBA00022452"/>
    </source>
</evidence>
<gene>
    <name evidence="13" type="ORF">BEL05_05775</name>
</gene>
<keyword evidence="5" id="KW-0812">Transmembrane</keyword>
<dbReference type="InterPro" id="IPR050298">
    <property type="entry name" value="Gram-neg_bact_OMP"/>
</dbReference>
<keyword evidence="4" id="KW-1134">Transmembrane beta strand</keyword>
<keyword evidence="10" id="KW-0998">Cell outer membrane</keyword>
<dbReference type="RefSeq" id="WP_069672240.1">
    <property type="nucleotide sequence ID" value="NZ_MCBT01000048.1"/>
</dbReference>
<feature type="signal peptide" evidence="11">
    <location>
        <begin position="1"/>
        <end position="21"/>
    </location>
</feature>
<dbReference type="EMBL" id="MCBT01000048">
    <property type="protein sequence ID" value="OEG72477.1"/>
    <property type="molecule type" value="Genomic_DNA"/>
</dbReference>
<accession>A0A1E5IPU6</accession>
<evidence type="ECO:0000256" key="9">
    <source>
        <dbReference type="ARBA" id="ARBA00023136"/>
    </source>
</evidence>
<dbReference type="CDD" id="cd00342">
    <property type="entry name" value="gram_neg_porins"/>
    <property type="match status" value="1"/>
</dbReference>
<name>A0A1E5IPU6_SHECO</name>
<dbReference type="STRING" id="23.BEL05_05775"/>
<dbReference type="GO" id="GO:0046930">
    <property type="term" value="C:pore complex"/>
    <property type="evidence" value="ECO:0007669"/>
    <property type="project" value="UniProtKB-KW"/>
</dbReference>
<keyword evidence="6 11" id="KW-0732">Signal</keyword>
<comment type="subunit">
    <text evidence="2">Homotrimer.</text>
</comment>
<reference evidence="13 14" key="1">
    <citation type="submission" date="2016-07" db="EMBL/GenBank/DDBJ databases">
        <title>Whole-genome of two Shewanella species isolated from a digestive organ of sea cucumber Apostichopus japonicus Selenka 1867.</title>
        <authorList>
            <person name="Hong H.-H."/>
            <person name="Choi H."/>
            <person name="Cheon S."/>
            <person name="Oh J.-S."/>
            <person name="Lee H.-G."/>
            <person name="Park C."/>
        </authorList>
    </citation>
    <scope>NUCLEOTIDE SEQUENCE [LARGE SCALE GENOMIC DNA]</scope>
    <source>
        <strain evidence="13 14">CSB03KR</strain>
    </source>
</reference>
<dbReference type="Gene3D" id="2.40.160.10">
    <property type="entry name" value="Porin"/>
    <property type="match status" value="1"/>
</dbReference>
<dbReference type="InterPro" id="IPR023614">
    <property type="entry name" value="Porin_dom_sf"/>
</dbReference>
<evidence type="ECO:0000256" key="1">
    <source>
        <dbReference type="ARBA" id="ARBA00004571"/>
    </source>
</evidence>
<dbReference type="GO" id="GO:0006811">
    <property type="term" value="P:monoatomic ion transport"/>
    <property type="evidence" value="ECO:0007669"/>
    <property type="project" value="UniProtKB-KW"/>
</dbReference>
<sequence length="346" mass="38463">MKNFTLTILASSMFIAPQVIADDLIDVYGRLDYSVTSSDSGSATHNGKSGTILENNFSRIGVKGQSALNEDWSLFYKVEVGVNGASQDKGNNPFSARPTFIGLKHQAAGQLAVGRIDPVFKMSKGFADAFDNYSLKHDRLMPGDKRHGDSFEYKSPKWNKLQLGASYLMEDNYFKDSDVRKDNGNYQVALTYGDKFFKSGDFYLGAAFSDGIEDIKATRLVGHVKFDKVKFGTIIQQTELVNPTKPHYQDRDGIGFIVSATYQIDELLLKLQYGNDDSGTGKIAGRVYDTLGESALLVPEVSQWAVGAEYRLSKSTRIHTEVGQFDVKQYDDFDDTIVSLGLRFDF</sequence>
<feature type="domain" description="Porin" evidence="12">
    <location>
        <begin position="13"/>
        <end position="328"/>
    </location>
</feature>
<evidence type="ECO:0000256" key="11">
    <source>
        <dbReference type="SAM" id="SignalP"/>
    </source>
</evidence>
<comment type="subcellular location">
    <subcellularLocation>
        <location evidence="1">Cell outer membrane</location>
        <topology evidence="1">Multi-pass membrane protein</topology>
    </subcellularLocation>
</comment>
<dbReference type="PANTHER" id="PTHR34501:SF9">
    <property type="entry name" value="MAJOR OUTER MEMBRANE PROTEIN P.IA"/>
    <property type="match status" value="1"/>
</dbReference>
<organism evidence="13 14">
    <name type="scientific">Shewanella colwelliana</name>
    <name type="common">Alteromonas colwelliana</name>
    <dbReference type="NCBI Taxonomy" id="23"/>
    <lineage>
        <taxon>Bacteria</taxon>
        <taxon>Pseudomonadati</taxon>
        <taxon>Pseudomonadota</taxon>
        <taxon>Gammaproteobacteria</taxon>
        <taxon>Alteromonadales</taxon>
        <taxon>Shewanellaceae</taxon>
        <taxon>Shewanella</taxon>
    </lineage>
</organism>
<evidence type="ECO:0000256" key="2">
    <source>
        <dbReference type="ARBA" id="ARBA00011233"/>
    </source>
</evidence>
<evidence type="ECO:0000259" key="12">
    <source>
        <dbReference type="Pfam" id="PF13609"/>
    </source>
</evidence>
<dbReference type="AlphaFoldDB" id="A0A1E5IPU6"/>